<protein>
    <submittedName>
        <fullName evidence="3">Coiled-coil protein</fullName>
    </submittedName>
</protein>
<accession>A0A378LDB9</accession>
<evidence type="ECO:0000313" key="2">
    <source>
        <dbReference type="EMBL" id="KTD75720.1"/>
    </source>
</evidence>
<dbReference type="SUPFAM" id="SSF53254">
    <property type="entry name" value="Phosphoglycerate mutase-like"/>
    <property type="match status" value="1"/>
</dbReference>
<dbReference type="STRING" id="460.Lstg_2399"/>
<dbReference type="Gene3D" id="3.40.50.1240">
    <property type="entry name" value="Phosphoglycerate mutase-like"/>
    <property type="match status" value="1"/>
</dbReference>
<feature type="compositionally biased region" description="Basic and acidic residues" evidence="1">
    <location>
        <begin position="415"/>
        <end position="436"/>
    </location>
</feature>
<gene>
    <name evidence="2" type="ORF">Lstg_2399</name>
    <name evidence="3" type="ORF">NCTC11991_02379</name>
</gene>
<organism evidence="3 5">
    <name type="scientific">Legionella steigerwaltii</name>
    <dbReference type="NCBI Taxonomy" id="460"/>
    <lineage>
        <taxon>Bacteria</taxon>
        <taxon>Pseudomonadati</taxon>
        <taxon>Pseudomonadota</taxon>
        <taxon>Gammaproteobacteria</taxon>
        <taxon>Legionellales</taxon>
        <taxon>Legionellaceae</taxon>
        <taxon>Legionella</taxon>
    </lineage>
</organism>
<reference evidence="3 5" key="2">
    <citation type="submission" date="2018-06" db="EMBL/GenBank/DDBJ databases">
        <authorList>
            <consortium name="Pathogen Informatics"/>
            <person name="Doyle S."/>
        </authorList>
    </citation>
    <scope>NUCLEOTIDE SEQUENCE [LARGE SCALE GENOMIC DNA]</scope>
    <source>
        <strain evidence="3 5">NCTC11991</strain>
    </source>
</reference>
<keyword evidence="4" id="KW-1185">Reference proteome</keyword>
<evidence type="ECO:0000313" key="4">
    <source>
        <dbReference type="Proteomes" id="UP000054820"/>
    </source>
</evidence>
<dbReference type="EMBL" id="LNYZ01000020">
    <property type="protein sequence ID" value="KTD75720.1"/>
    <property type="molecule type" value="Genomic_DNA"/>
</dbReference>
<dbReference type="AlphaFoldDB" id="A0A378LDB9"/>
<evidence type="ECO:0000313" key="5">
    <source>
        <dbReference type="Proteomes" id="UP000255110"/>
    </source>
</evidence>
<dbReference type="Proteomes" id="UP000054820">
    <property type="component" value="Unassembled WGS sequence"/>
</dbReference>
<proteinExistence type="predicted"/>
<feature type="region of interest" description="Disordered" evidence="1">
    <location>
        <begin position="415"/>
        <end position="444"/>
    </location>
</feature>
<dbReference type="InterPro" id="IPR029033">
    <property type="entry name" value="His_PPase_superfam"/>
</dbReference>
<evidence type="ECO:0000256" key="1">
    <source>
        <dbReference type="SAM" id="MobiDB-lite"/>
    </source>
</evidence>
<reference evidence="2 4" key="1">
    <citation type="submission" date="2015-11" db="EMBL/GenBank/DDBJ databases">
        <title>Genomic analysis of 38 Legionella species identifies large and diverse effector repertoires.</title>
        <authorList>
            <person name="Burstein D."/>
            <person name="Amaro F."/>
            <person name="Zusman T."/>
            <person name="Lifshitz Z."/>
            <person name="Cohen O."/>
            <person name="Gilbert J.A."/>
            <person name="Pupko T."/>
            <person name="Shuman H.A."/>
            <person name="Segal G."/>
        </authorList>
    </citation>
    <scope>NUCLEOTIDE SEQUENCE [LARGE SCALE GENOMIC DNA]</scope>
    <source>
        <strain evidence="2 4">SC-18-C9</strain>
    </source>
</reference>
<dbReference type="Proteomes" id="UP000255110">
    <property type="component" value="Unassembled WGS sequence"/>
</dbReference>
<evidence type="ECO:0000313" key="3">
    <source>
        <dbReference type="EMBL" id="STY23769.1"/>
    </source>
</evidence>
<name>A0A378LDB9_9GAMM</name>
<sequence length="444" mass="50044">MQINAPSRYDKCLSTPVFCCTINKNIVYFMELRMSSFAETVKIIQSELASAKSRSNEYILFQSLEIAYLREINELIKRLNSSQEQSSKILAQIHETDRLYLNAREMEITGHILFSRHGESSLLGQKKLGLSPNACISKDAVQNMAITNRSSDALLCYSPQEHPPLIAVSPMNRAMQTASLVIPQEIKNANIEVLPFLTENSISPSGHDFRSVADMQKCYSQLSFWTSPLEKILLKLSIWIYSDRDFDLLYEKRKSAAEEIQKHGNKILSDSDKPDVCQDLNYHGDKIQDINALIDRVDQRDCWLFGHGKNFAAFFQDVFGIESDFDYGETRRVYKTKVNGTPSLYSPPYALIINQKTGKIEGKCTSVSDMSLQEKPAPFEAAAPSEGATIPNVPKVMTQLGNSVVQAQEKGTLERRTLEDSVDVEEQHTEKNHHESSPLITKGC</sequence>
<dbReference type="EMBL" id="UGOY01000001">
    <property type="protein sequence ID" value="STY23769.1"/>
    <property type="molecule type" value="Genomic_DNA"/>
</dbReference>